<evidence type="ECO:0000313" key="1">
    <source>
        <dbReference type="EMBL" id="AIT09106.1"/>
    </source>
</evidence>
<accession>A0A097ENG4</accession>
<reference evidence="1 2" key="1">
    <citation type="submission" date="2014-10" db="EMBL/GenBank/DDBJ databases">
        <title>Whole genome sequence of Francisella endociliophora strain FSC1006, isolated from a laboratory culture of the marine ciliate Euplotes raikovi.</title>
        <authorList>
            <person name="Granberg M."/>
            <person name="Backman S."/>
            <person name="Lundmark E."/>
            <person name="Nilsson E."/>
            <person name="Karlsson E."/>
            <person name="Thelaus J."/>
            <person name="Ohrman C."/>
            <person name="Larkeryd A."/>
            <person name="Stenberg P."/>
        </authorList>
    </citation>
    <scope>NUCLEOTIDE SEQUENCE [LARGE SCALE GENOMIC DNA]</scope>
    <source>
        <strain evidence="1 2">FSC1006</strain>
    </source>
</reference>
<organism evidence="1 2">
    <name type="scientific">Candidatus Francisella endociliophora</name>
    <dbReference type="NCBI Taxonomy" id="653937"/>
    <lineage>
        <taxon>Bacteria</taxon>
        <taxon>Pseudomonadati</taxon>
        <taxon>Pseudomonadota</taxon>
        <taxon>Gammaproteobacteria</taxon>
        <taxon>Thiotrichales</taxon>
        <taxon>Francisellaceae</taxon>
        <taxon>Francisella</taxon>
    </lineage>
</organism>
<dbReference type="Proteomes" id="UP000029672">
    <property type="component" value="Chromosome"/>
</dbReference>
<gene>
    <name evidence="1" type="ORF">LO80_03405</name>
</gene>
<name>A0A097ENG4_9GAMM</name>
<dbReference type="KEGG" id="frf:LO80_03405"/>
<proteinExistence type="predicted"/>
<dbReference type="AlphaFoldDB" id="A0A097ENG4"/>
<keyword evidence="2" id="KW-1185">Reference proteome</keyword>
<dbReference type="STRING" id="1547445.LO80_03405"/>
<protein>
    <submittedName>
        <fullName evidence="1">Uncharacterized protein</fullName>
    </submittedName>
</protein>
<sequence>MKVGKYDTNDAKLEQLDNGKWLATDLDGKQWVCDRKPFNNGLGTWFVKLKINENYEDVMRMVKE</sequence>
<dbReference type="EMBL" id="CP009574">
    <property type="protein sequence ID" value="AIT09106.1"/>
    <property type="molecule type" value="Genomic_DNA"/>
</dbReference>
<evidence type="ECO:0000313" key="2">
    <source>
        <dbReference type="Proteomes" id="UP000029672"/>
    </source>
</evidence>
<dbReference type="HOGENOM" id="CLU_2861244_0_0_6"/>